<feature type="region of interest" description="Disordered" evidence="1">
    <location>
        <begin position="1"/>
        <end position="33"/>
    </location>
</feature>
<keyword evidence="4" id="KW-1185">Reference proteome</keyword>
<comment type="caution">
    <text evidence="3">The sequence shown here is derived from an EMBL/GenBank/DDBJ whole genome shotgun (WGS) entry which is preliminary data.</text>
</comment>
<dbReference type="EMBL" id="SGWY01000003">
    <property type="protein sequence ID" value="RZS64501.1"/>
    <property type="molecule type" value="Genomic_DNA"/>
</dbReference>
<reference evidence="3 4" key="1">
    <citation type="submission" date="2019-02" db="EMBL/GenBank/DDBJ databases">
        <title>Genomic Encyclopedia of Type Strains, Phase IV (KMG-IV): sequencing the most valuable type-strain genomes for metagenomic binning, comparative biology and taxonomic classification.</title>
        <authorList>
            <person name="Goeker M."/>
        </authorList>
    </citation>
    <scope>NUCLEOTIDE SEQUENCE [LARGE SCALE GENOMIC DNA]</scope>
    <source>
        <strain evidence="3 4">DSM 43045</strain>
    </source>
</reference>
<accession>A0A4Q7M9Y8</accession>
<proteinExistence type="predicted"/>
<sequence>MPATALPSSGDQPERAPGGSAGAGSPGMPGAAKTCDARGMAEIHRMFKAGFGEGRTLIEGVAEGDTVHAEVVADHLAMLSTGLHAHHEGEDTMLWDPLEQRAPSCAVHVERMKAQHARMLVHLEELDAALPAWRASATATDAAGVVSALDGINAALAAHLPDEEANIVPVMETVITQKEVDALSEHGRKATPKGRMFLQLGAILAAQPDGGAEWQREHLPPPVRLLWRWVGKPKYEANRAELVGDRRS</sequence>
<dbReference type="OrthoDB" id="5197650at2"/>
<evidence type="ECO:0000256" key="1">
    <source>
        <dbReference type="SAM" id="MobiDB-lite"/>
    </source>
</evidence>
<name>A0A4Q7M9Y8_9MICO</name>
<dbReference type="InterPro" id="IPR012312">
    <property type="entry name" value="Hemerythrin-like"/>
</dbReference>
<dbReference type="Pfam" id="PF01814">
    <property type="entry name" value="Hemerythrin"/>
    <property type="match status" value="1"/>
</dbReference>
<feature type="compositionally biased region" description="Polar residues" evidence="1">
    <location>
        <begin position="1"/>
        <end position="11"/>
    </location>
</feature>
<feature type="domain" description="Hemerythrin-like" evidence="2">
    <location>
        <begin position="40"/>
        <end position="169"/>
    </location>
</feature>
<gene>
    <name evidence="3" type="ORF">EV187_2888</name>
</gene>
<evidence type="ECO:0000313" key="3">
    <source>
        <dbReference type="EMBL" id="RZS64501.1"/>
    </source>
</evidence>
<dbReference type="Proteomes" id="UP000293289">
    <property type="component" value="Unassembled WGS sequence"/>
</dbReference>
<organism evidence="3 4">
    <name type="scientific">Agromyces ramosus</name>
    <dbReference type="NCBI Taxonomy" id="33879"/>
    <lineage>
        <taxon>Bacteria</taxon>
        <taxon>Bacillati</taxon>
        <taxon>Actinomycetota</taxon>
        <taxon>Actinomycetes</taxon>
        <taxon>Micrococcales</taxon>
        <taxon>Microbacteriaceae</taxon>
        <taxon>Agromyces</taxon>
    </lineage>
</organism>
<evidence type="ECO:0000313" key="4">
    <source>
        <dbReference type="Proteomes" id="UP000293289"/>
    </source>
</evidence>
<protein>
    <submittedName>
        <fullName evidence="3">Hemerythrin HHE cation binding domain-containing protein</fullName>
    </submittedName>
</protein>
<dbReference type="Gene3D" id="1.20.120.520">
    <property type="entry name" value="nmb1532 protein domain like"/>
    <property type="match status" value="1"/>
</dbReference>
<dbReference type="CDD" id="cd12108">
    <property type="entry name" value="Hr-like"/>
    <property type="match status" value="1"/>
</dbReference>
<evidence type="ECO:0000259" key="2">
    <source>
        <dbReference type="Pfam" id="PF01814"/>
    </source>
</evidence>
<dbReference type="AlphaFoldDB" id="A0A4Q7M9Y8"/>